<reference evidence="5" key="1">
    <citation type="journal article" date="2019" name="Int. J. Syst. Evol. Microbiol.">
        <title>The Global Catalogue of Microorganisms (GCM) 10K type strain sequencing project: providing services to taxonomists for standard genome sequencing and annotation.</title>
        <authorList>
            <consortium name="The Broad Institute Genomics Platform"/>
            <consortium name="The Broad Institute Genome Sequencing Center for Infectious Disease"/>
            <person name="Wu L."/>
            <person name="Ma J."/>
        </authorList>
    </citation>
    <scope>NUCLEOTIDE SEQUENCE [LARGE SCALE GENOMIC DNA]</scope>
    <source>
        <strain evidence="5">CCM 8895</strain>
    </source>
</reference>
<dbReference type="Gene3D" id="1.10.357.10">
    <property type="entry name" value="Tetracycline Repressor, domain 2"/>
    <property type="match status" value="1"/>
</dbReference>
<feature type="DNA-binding region" description="H-T-H motif" evidence="2">
    <location>
        <begin position="28"/>
        <end position="47"/>
    </location>
</feature>
<evidence type="ECO:0000259" key="3">
    <source>
        <dbReference type="PROSITE" id="PS50977"/>
    </source>
</evidence>
<evidence type="ECO:0000256" key="2">
    <source>
        <dbReference type="PROSITE-ProRule" id="PRU00335"/>
    </source>
</evidence>
<dbReference type="PANTHER" id="PTHR43479:SF7">
    <property type="entry name" value="TETR-FAMILY TRANSCRIPTIONAL REGULATOR"/>
    <property type="match status" value="1"/>
</dbReference>
<accession>A0ABW1UUA7</accession>
<dbReference type="Pfam" id="PF00440">
    <property type="entry name" value="TetR_N"/>
    <property type="match status" value="1"/>
</dbReference>
<keyword evidence="5" id="KW-1185">Reference proteome</keyword>
<dbReference type="PROSITE" id="PS50977">
    <property type="entry name" value="HTH_TETR_2"/>
    <property type="match status" value="1"/>
</dbReference>
<protein>
    <submittedName>
        <fullName evidence="4">TetR/AcrR family transcriptional regulator</fullName>
    </submittedName>
</protein>
<keyword evidence="1 2" id="KW-0238">DNA-binding</keyword>
<feature type="domain" description="HTH tetR-type" evidence="3">
    <location>
        <begin position="5"/>
        <end position="65"/>
    </location>
</feature>
<evidence type="ECO:0000313" key="4">
    <source>
        <dbReference type="EMBL" id="MFC6323251.1"/>
    </source>
</evidence>
<dbReference type="Proteomes" id="UP001596186">
    <property type="component" value="Unassembled WGS sequence"/>
</dbReference>
<organism evidence="4 5">
    <name type="scientific">Companilactobacillus baiquanensis</name>
    <dbReference type="NCBI Taxonomy" id="2486005"/>
    <lineage>
        <taxon>Bacteria</taxon>
        <taxon>Bacillati</taxon>
        <taxon>Bacillota</taxon>
        <taxon>Bacilli</taxon>
        <taxon>Lactobacillales</taxon>
        <taxon>Lactobacillaceae</taxon>
        <taxon>Companilactobacillus</taxon>
    </lineage>
</organism>
<dbReference type="RefSeq" id="WP_125591970.1">
    <property type="nucleotide sequence ID" value="NZ_JBHSSN010000014.1"/>
</dbReference>
<gene>
    <name evidence="4" type="ORF">ACFP1F_05840</name>
</gene>
<dbReference type="InterPro" id="IPR039532">
    <property type="entry name" value="TetR_C_Firmicutes"/>
</dbReference>
<dbReference type="PANTHER" id="PTHR43479">
    <property type="entry name" value="ACREF/ENVCD OPERON REPRESSOR-RELATED"/>
    <property type="match status" value="1"/>
</dbReference>
<dbReference type="Pfam" id="PF14278">
    <property type="entry name" value="TetR_C_8"/>
    <property type="match status" value="1"/>
</dbReference>
<dbReference type="EMBL" id="JBHSSN010000014">
    <property type="protein sequence ID" value="MFC6323251.1"/>
    <property type="molecule type" value="Genomic_DNA"/>
</dbReference>
<sequence>MKRNTQTDSKIKKSFIKLMEDKGFENLSVSDITDNAKVNRSTFYAHYDDKFDLLQHYEDDTLKSLGQTLNKVLRDKTKRDSVIEPIIGYIESEFDLVKILIKIPSFEDKIRNVLRQVVDQGLYLDKGNDETVNLIPSDYAYEIVVSGLLNTIKYWLSKDHPEDQDTIIDIIMKTRYLSPYDLLGVDDQFGNTIKV</sequence>
<name>A0ABW1UUA7_9LACO</name>
<dbReference type="SUPFAM" id="SSF46689">
    <property type="entry name" value="Homeodomain-like"/>
    <property type="match status" value="1"/>
</dbReference>
<proteinExistence type="predicted"/>
<evidence type="ECO:0000256" key="1">
    <source>
        <dbReference type="ARBA" id="ARBA00023125"/>
    </source>
</evidence>
<dbReference type="InterPro" id="IPR009057">
    <property type="entry name" value="Homeodomain-like_sf"/>
</dbReference>
<comment type="caution">
    <text evidence="4">The sequence shown here is derived from an EMBL/GenBank/DDBJ whole genome shotgun (WGS) entry which is preliminary data.</text>
</comment>
<dbReference type="InterPro" id="IPR050624">
    <property type="entry name" value="HTH-type_Tx_Regulator"/>
</dbReference>
<dbReference type="InterPro" id="IPR001647">
    <property type="entry name" value="HTH_TetR"/>
</dbReference>
<evidence type="ECO:0000313" key="5">
    <source>
        <dbReference type="Proteomes" id="UP001596186"/>
    </source>
</evidence>